<dbReference type="Pfam" id="PF01547">
    <property type="entry name" value="SBP_bac_1"/>
    <property type="match status" value="1"/>
</dbReference>
<protein>
    <submittedName>
        <fullName evidence="5">Multiple sugar-binding protein</fullName>
    </submittedName>
</protein>
<dbReference type="InterPro" id="IPR050490">
    <property type="entry name" value="Bact_solute-bd_prot1"/>
</dbReference>
<comment type="similarity">
    <text evidence="2">Belongs to the bacterial solute-binding protein 1 family.</text>
</comment>
<dbReference type="GO" id="GO:0042597">
    <property type="term" value="C:periplasmic space"/>
    <property type="evidence" value="ECO:0007669"/>
    <property type="project" value="UniProtKB-SubCell"/>
</dbReference>
<evidence type="ECO:0000256" key="2">
    <source>
        <dbReference type="ARBA" id="ARBA00008520"/>
    </source>
</evidence>
<organism evidence="5 6">
    <name type="scientific">Devosia equisanguinis</name>
    <dbReference type="NCBI Taxonomy" id="2490941"/>
    <lineage>
        <taxon>Bacteria</taxon>
        <taxon>Pseudomonadati</taxon>
        <taxon>Pseudomonadota</taxon>
        <taxon>Alphaproteobacteria</taxon>
        <taxon>Hyphomicrobiales</taxon>
        <taxon>Devosiaceae</taxon>
        <taxon>Devosia</taxon>
    </lineage>
</organism>
<reference evidence="5 6" key="1">
    <citation type="submission" date="2018-12" db="EMBL/GenBank/DDBJ databases">
        <authorList>
            <person name="Criscuolo A."/>
        </authorList>
    </citation>
    <scope>NUCLEOTIDE SEQUENCE [LARGE SCALE GENOMIC DNA]</scope>
    <source>
        <strain evidence="5">ACIP1116281</strain>
    </source>
</reference>
<dbReference type="AlphaFoldDB" id="A0A447I8J5"/>
<evidence type="ECO:0000256" key="1">
    <source>
        <dbReference type="ARBA" id="ARBA00004418"/>
    </source>
</evidence>
<sequence>MTKTNRRALLGGLAAGLMALTALSGAAYAQSVTLSYLIPSGADGVAVAEELVKAFEAKNPDIKIEIETRPGGSEGDNLVKTRLATGSMADIFRYNSGSLFQAINPAQFLVDLSNEPWEADIQPSFKQVVTAPDGTIRGAPMGAAMGGGIYYNKKIYEELGLSVPKTWDEFMANNEKIKAAGKVPVIQTYGDTWTSQLFVLADYYNVAAKDQSFANRYTAGEAKFATDPNALRGFEKLQAAHDAGFFNEDFGAAKYDDGIRMVANGDGAHYPMLTFATTAIAQTVPDKLADVGFFAQPGDDATLNGLTVWMPDGIYIPQTTANLDAAKKFVAFVASVEGCEAQTRAGGASGPYLVNGCTLPADIPPAVSDMLPYFAEGGQNGPALEFLSPIKGPALEQITVEVGSGIRPAADGAALYDEDVRKQAQQLGLPGW</sequence>
<dbReference type="EMBL" id="UZWD01000015">
    <property type="protein sequence ID" value="VDS03851.1"/>
    <property type="molecule type" value="Genomic_DNA"/>
</dbReference>
<dbReference type="PANTHER" id="PTHR43649">
    <property type="entry name" value="ARABINOSE-BINDING PROTEIN-RELATED"/>
    <property type="match status" value="1"/>
</dbReference>
<evidence type="ECO:0000256" key="4">
    <source>
        <dbReference type="SAM" id="SignalP"/>
    </source>
</evidence>
<dbReference type="OrthoDB" id="2509690at2"/>
<gene>
    <name evidence="5" type="primary">msmE_2</name>
    <name evidence="5" type="ORF">DEVEQU_00980</name>
</gene>
<dbReference type="InterPro" id="IPR006059">
    <property type="entry name" value="SBP"/>
</dbReference>
<evidence type="ECO:0000313" key="6">
    <source>
        <dbReference type="Proteomes" id="UP000268844"/>
    </source>
</evidence>
<proteinExistence type="inferred from homology"/>
<dbReference type="SUPFAM" id="SSF53850">
    <property type="entry name" value="Periplasmic binding protein-like II"/>
    <property type="match status" value="1"/>
</dbReference>
<keyword evidence="4" id="KW-0732">Signal</keyword>
<dbReference type="Gene3D" id="3.40.190.10">
    <property type="entry name" value="Periplasmic binding protein-like II"/>
    <property type="match status" value="2"/>
</dbReference>
<dbReference type="PROSITE" id="PS51318">
    <property type="entry name" value="TAT"/>
    <property type="match status" value="1"/>
</dbReference>
<dbReference type="InterPro" id="IPR006311">
    <property type="entry name" value="TAT_signal"/>
</dbReference>
<keyword evidence="6" id="KW-1185">Reference proteome</keyword>
<evidence type="ECO:0000313" key="5">
    <source>
        <dbReference type="EMBL" id="VDS03851.1"/>
    </source>
</evidence>
<dbReference type="Proteomes" id="UP000268844">
    <property type="component" value="Unassembled WGS sequence"/>
</dbReference>
<dbReference type="RefSeq" id="WP_126149445.1">
    <property type="nucleotide sequence ID" value="NZ_JBHTMH010000001.1"/>
</dbReference>
<evidence type="ECO:0000256" key="3">
    <source>
        <dbReference type="ARBA" id="ARBA00022764"/>
    </source>
</evidence>
<accession>A0A447I8J5</accession>
<feature type="chain" id="PRO_5019249483" evidence="4">
    <location>
        <begin position="30"/>
        <end position="432"/>
    </location>
</feature>
<comment type="subcellular location">
    <subcellularLocation>
        <location evidence="1">Periplasm</location>
    </subcellularLocation>
</comment>
<feature type="signal peptide" evidence="4">
    <location>
        <begin position="1"/>
        <end position="29"/>
    </location>
</feature>
<name>A0A447I8J5_9HYPH</name>
<keyword evidence="3" id="KW-0574">Periplasm</keyword>